<keyword evidence="4" id="KW-0665">Pyrimidine biosynthesis</keyword>
<dbReference type="EMBL" id="CAEZYY010000002">
    <property type="protein sequence ID" value="CAB4739629.1"/>
    <property type="molecule type" value="Genomic_DNA"/>
</dbReference>
<dbReference type="Gene3D" id="3.20.20.140">
    <property type="entry name" value="Metal-dependent hydrolases"/>
    <property type="match status" value="1"/>
</dbReference>
<dbReference type="PANTHER" id="PTHR43668:SF2">
    <property type="entry name" value="ALLANTOINASE"/>
    <property type="match status" value="1"/>
</dbReference>
<gene>
    <name evidence="6" type="ORF">UFOPK2806_00277</name>
</gene>
<dbReference type="NCBIfam" id="TIGR00857">
    <property type="entry name" value="pyrC_multi"/>
    <property type="match status" value="1"/>
</dbReference>
<dbReference type="InterPro" id="IPR011059">
    <property type="entry name" value="Metal-dep_hydrolase_composite"/>
</dbReference>
<dbReference type="GO" id="GO:0046872">
    <property type="term" value="F:metal ion binding"/>
    <property type="evidence" value="ECO:0007669"/>
    <property type="project" value="UniProtKB-KW"/>
</dbReference>
<dbReference type="GO" id="GO:0005737">
    <property type="term" value="C:cytoplasm"/>
    <property type="evidence" value="ECO:0007669"/>
    <property type="project" value="TreeGrafter"/>
</dbReference>
<dbReference type="SUPFAM" id="SSF51556">
    <property type="entry name" value="Metallo-dependent hydrolases"/>
    <property type="match status" value="1"/>
</dbReference>
<dbReference type="HAMAP" id="MF_00220_B">
    <property type="entry name" value="PyrC_classI_B"/>
    <property type="match status" value="1"/>
</dbReference>
<sequence length="425" mass="45190">MNEWVIKGATIVDPDGTRQGDVAISGGRISEVGADLSGERVLDASGCIVSPGFVDLHVHLRQPGREEAETVETGSRAAALGGFTAIVAMPNTEPAQDSVAVVEQVRRWGEEAGLCEVLPSGCLTLDRAGERMAPIAELAASGVRLFTDDGNGVQDPLLMRRIMEYSLDLDVVLAQHCEVASLTAGAVMHEGCCSSHLGLPGWPAVAEELMVFRDIELARLTGARVHFLHLSTARSVALVRQAKADGLRITAEAAPHHFTLTDEMLRTFDATFKVNPPLRTRDDIAALKVGLRDGTIDAIATDHAPHPAALKEQPLDTAPPGMLGLQTALPLALGELGLDLPEVVALLSWRPAAIAGVSDRHGTAVRPGAVANLAVFDPEATWTVDATRLASKSRNTPYQGRTMRGQVRHTVFRGTPVVIDGEAQR</sequence>
<evidence type="ECO:0000256" key="3">
    <source>
        <dbReference type="ARBA" id="ARBA00022801"/>
    </source>
</evidence>
<evidence type="ECO:0000313" key="6">
    <source>
        <dbReference type="EMBL" id="CAB4739629.1"/>
    </source>
</evidence>
<dbReference type="GO" id="GO:0006145">
    <property type="term" value="P:purine nucleobase catabolic process"/>
    <property type="evidence" value="ECO:0007669"/>
    <property type="project" value="TreeGrafter"/>
</dbReference>
<accession>A0A6J6SZL8</accession>
<evidence type="ECO:0000256" key="1">
    <source>
        <dbReference type="ARBA" id="ARBA00001947"/>
    </source>
</evidence>
<proteinExistence type="inferred from homology"/>
<feature type="domain" description="Dihydroorotase catalytic" evidence="5">
    <location>
        <begin position="48"/>
        <end position="233"/>
    </location>
</feature>
<dbReference type="InterPro" id="IPR004722">
    <property type="entry name" value="DHOase"/>
</dbReference>
<dbReference type="PROSITE" id="PS00483">
    <property type="entry name" value="DIHYDROOROTASE_2"/>
    <property type="match status" value="1"/>
</dbReference>
<dbReference type="GO" id="GO:0006221">
    <property type="term" value="P:pyrimidine nucleotide biosynthetic process"/>
    <property type="evidence" value="ECO:0007669"/>
    <property type="project" value="UniProtKB-KW"/>
</dbReference>
<reference evidence="6" key="1">
    <citation type="submission" date="2020-05" db="EMBL/GenBank/DDBJ databases">
        <authorList>
            <person name="Chiriac C."/>
            <person name="Salcher M."/>
            <person name="Ghai R."/>
            <person name="Kavagutti S V."/>
        </authorList>
    </citation>
    <scope>NUCLEOTIDE SEQUENCE</scope>
</reference>
<evidence type="ECO:0000259" key="5">
    <source>
        <dbReference type="Pfam" id="PF12890"/>
    </source>
</evidence>
<dbReference type="PROSITE" id="PS00482">
    <property type="entry name" value="DIHYDROOROTASE_1"/>
    <property type="match status" value="1"/>
</dbReference>
<dbReference type="Pfam" id="PF12890">
    <property type="entry name" value="DHOase"/>
    <property type="match status" value="1"/>
</dbReference>
<dbReference type="InterPro" id="IPR002195">
    <property type="entry name" value="Dihydroorotase_CS"/>
</dbReference>
<keyword evidence="2" id="KW-0479">Metal-binding</keyword>
<protein>
    <submittedName>
        <fullName evidence="6">Unannotated protein</fullName>
    </submittedName>
</protein>
<dbReference type="AlphaFoldDB" id="A0A6J6SZL8"/>
<dbReference type="InterPro" id="IPR050138">
    <property type="entry name" value="DHOase/Allantoinase_Hydrolase"/>
</dbReference>
<dbReference type="GO" id="GO:0004038">
    <property type="term" value="F:allantoinase activity"/>
    <property type="evidence" value="ECO:0007669"/>
    <property type="project" value="TreeGrafter"/>
</dbReference>
<comment type="cofactor">
    <cofactor evidence="1">
        <name>Zn(2+)</name>
        <dbReference type="ChEBI" id="CHEBI:29105"/>
    </cofactor>
</comment>
<dbReference type="InterPro" id="IPR032466">
    <property type="entry name" value="Metal_Hydrolase"/>
</dbReference>
<evidence type="ECO:0000256" key="2">
    <source>
        <dbReference type="ARBA" id="ARBA00022723"/>
    </source>
</evidence>
<dbReference type="CDD" id="cd01317">
    <property type="entry name" value="DHOase_IIa"/>
    <property type="match status" value="1"/>
</dbReference>
<evidence type="ECO:0000256" key="4">
    <source>
        <dbReference type="ARBA" id="ARBA00022975"/>
    </source>
</evidence>
<keyword evidence="3" id="KW-0378">Hydrolase</keyword>
<organism evidence="6">
    <name type="scientific">freshwater metagenome</name>
    <dbReference type="NCBI Taxonomy" id="449393"/>
    <lineage>
        <taxon>unclassified sequences</taxon>
        <taxon>metagenomes</taxon>
        <taxon>ecological metagenomes</taxon>
    </lineage>
</organism>
<name>A0A6J6SZL8_9ZZZZ</name>
<dbReference type="InterPro" id="IPR024403">
    <property type="entry name" value="DHOase_cat"/>
</dbReference>
<dbReference type="SUPFAM" id="SSF51338">
    <property type="entry name" value="Composite domain of metallo-dependent hydrolases"/>
    <property type="match status" value="1"/>
</dbReference>
<dbReference type="GO" id="GO:0004151">
    <property type="term" value="F:dihydroorotase activity"/>
    <property type="evidence" value="ECO:0007669"/>
    <property type="project" value="InterPro"/>
</dbReference>
<dbReference type="Gene3D" id="2.30.40.10">
    <property type="entry name" value="Urease, subunit C, domain 1"/>
    <property type="match status" value="1"/>
</dbReference>
<dbReference type="PANTHER" id="PTHR43668">
    <property type="entry name" value="ALLANTOINASE"/>
    <property type="match status" value="1"/>
</dbReference>